<sequence>MKKNLKKILLFSLLLVLLAGENKNLAFTSIFSDDQKTENLSPDSVLVRQVNRALEFYKSREYNYAVQSFENAVQTIDNGGVIDKNIVYRTYVNFGVIKGRLGKRSDALKYYSLAEKFIVDNYGYEDSKLVPIYVNTGNIYNDLHDLYKAQSYYEKALSIIGDNKSRYLSQINNNLGNNYYNRHEYNKALDFFKKSLLIKKDINDKNISSTLNGIANCYKQLKKYKEADLYYLQSIDNIKSFGDENHYRLGTLYLNYGILQNEIKNKNSVLKYFDLAYNVYLSNYGAKHPDVANCLMNMGDFYGEQKQNITSLKYYQKAIISELDNFSDSTIYANPDLNEIEPQILILSILKGKAKGFSNLYKENEKVSDLDFSLDTYDLCLNIIDKIRIGYQDEQSKFALSQNEKDTYTLAIEIAVQLYELTKDKSYKERAFKYAERSKAASLMSSLNDVNAKNVGGIPVELQEEEQQLRKDIASYREKIYEERKRLNSDRKKISEWQGKLFELNESYNQMVLRFEKDYPKYYDLKYRNNTIEMSELQSRLSSDEILIEYSISDSSLFTFIVTSDSFEITKQEINSDSLNHHIEEVRNALKTNDFAENSSEFYQRYTKSAFNLYQTFIGPHSNVIQNKKLVIIPDGKMAYVPFGVLIKQEANPDRMNYRDLDYLIKSNTITYQNSATIGFSIEPAGFSFTTSKSVLAFAPSYNGIDDSILYTERAYRDKLYPLPYTKEEVNNISHVMEGDLYLDDFATEQNFKDHASDYDVLHLAMHTIIDDENPMYSKLVFTQTSDTVQDGLLNTHEIYNMNFNARMVVLSACNTGDGKLLKGEGVMSLARGFFYAGCPSIIMTLWTVEDQTGSNLMTNFYGYLSQGFEKDEALRQAKLKYLETADPLKSHPYFWSGYVTMGDVEPLYDFDIMNNLVYFGFGGAVLLLLIVFRRRIRRRVA</sequence>
<evidence type="ECO:0000256" key="3">
    <source>
        <dbReference type="SAM" id="SignalP"/>
    </source>
</evidence>
<dbReference type="InterPro" id="IPR019734">
    <property type="entry name" value="TPR_rpt"/>
</dbReference>
<dbReference type="OrthoDB" id="9771112at2"/>
<dbReference type="AlphaFoldDB" id="A0A419X5R6"/>
<comment type="caution">
    <text evidence="5">The sequence shown here is derived from an EMBL/GenBank/DDBJ whole genome shotgun (WGS) entry which is preliminary data.</text>
</comment>
<keyword evidence="1" id="KW-0802">TPR repeat</keyword>
<evidence type="ECO:0000259" key="4">
    <source>
        <dbReference type="Pfam" id="PF12770"/>
    </source>
</evidence>
<dbReference type="Pfam" id="PF13181">
    <property type="entry name" value="TPR_8"/>
    <property type="match status" value="1"/>
</dbReference>
<dbReference type="InterPro" id="IPR011990">
    <property type="entry name" value="TPR-like_helical_dom_sf"/>
</dbReference>
<accession>A0A419X5R6</accession>
<keyword evidence="3" id="KW-0732">Signal</keyword>
<dbReference type="Gene3D" id="1.25.40.10">
    <property type="entry name" value="Tetratricopeptide repeat domain"/>
    <property type="match status" value="3"/>
</dbReference>
<evidence type="ECO:0000256" key="2">
    <source>
        <dbReference type="SAM" id="Phobius"/>
    </source>
</evidence>
<dbReference type="PROSITE" id="PS50005">
    <property type="entry name" value="TPR"/>
    <property type="match status" value="2"/>
</dbReference>
<feature type="repeat" description="TPR" evidence="1">
    <location>
        <begin position="130"/>
        <end position="163"/>
    </location>
</feature>
<dbReference type="RefSeq" id="WP_147375836.1">
    <property type="nucleotide sequence ID" value="NZ_RAPQ01000008.1"/>
</dbReference>
<dbReference type="Proteomes" id="UP000284531">
    <property type="component" value="Unassembled WGS sequence"/>
</dbReference>
<organism evidence="5 6">
    <name type="scientific">Marinifilum flexuosum</name>
    <dbReference type="NCBI Taxonomy" id="1117708"/>
    <lineage>
        <taxon>Bacteria</taxon>
        <taxon>Pseudomonadati</taxon>
        <taxon>Bacteroidota</taxon>
        <taxon>Bacteroidia</taxon>
        <taxon>Marinilabiliales</taxon>
        <taxon>Marinifilaceae</taxon>
    </lineage>
</organism>
<dbReference type="EMBL" id="RAPQ01000008">
    <property type="protein sequence ID" value="RKE03074.1"/>
    <property type="molecule type" value="Genomic_DNA"/>
</dbReference>
<name>A0A419X5R6_9BACT</name>
<dbReference type="SUPFAM" id="SSF81901">
    <property type="entry name" value="HCP-like"/>
    <property type="match status" value="1"/>
</dbReference>
<dbReference type="PANTHER" id="PTHR10098:SF108">
    <property type="entry name" value="TETRATRICOPEPTIDE REPEAT PROTEIN 28"/>
    <property type="match status" value="1"/>
</dbReference>
<feature type="signal peptide" evidence="3">
    <location>
        <begin position="1"/>
        <end position="26"/>
    </location>
</feature>
<feature type="chain" id="PRO_5019580857" evidence="3">
    <location>
        <begin position="27"/>
        <end position="942"/>
    </location>
</feature>
<keyword evidence="2" id="KW-0472">Membrane</keyword>
<proteinExistence type="predicted"/>
<evidence type="ECO:0000313" key="6">
    <source>
        <dbReference type="Proteomes" id="UP000284531"/>
    </source>
</evidence>
<keyword evidence="2" id="KW-0812">Transmembrane</keyword>
<dbReference type="InterPro" id="IPR024983">
    <property type="entry name" value="CHAT_dom"/>
</dbReference>
<dbReference type="PANTHER" id="PTHR10098">
    <property type="entry name" value="RAPSYN-RELATED"/>
    <property type="match status" value="1"/>
</dbReference>
<dbReference type="Pfam" id="PF12770">
    <property type="entry name" value="CHAT"/>
    <property type="match status" value="1"/>
</dbReference>
<dbReference type="Pfam" id="PF13424">
    <property type="entry name" value="TPR_12"/>
    <property type="match status" value="1"/>
</dbReference>
<gene>
    <name evidence="5" type="ORF">BXY64_0062</name>
</gene>
<keyword evidence="2" id="KW-1133">Transmembrane helix</keyword>
<feature type="transmembrane region" description="Helical" evidence="2">
    <location>
        <begin position="917"/>
        <end position="933"/>
    </location>
</feature>
<reference evidence="5 6" key="1">
    <citation type="submission" date="2018-09" db="EMBL/GenBank/DDBJ databases">
        <title>Genomic Encyclopedia of Archaeal and Bacterial Type Strains, Phase II (KMG-II): from individual species to whole genera.</title>
        <authorList>
            <person name="Goeker M."/>
        </authorList>
    </citation>
    <scope>NUCLEOTIDE SEQUENCE [LARGE SCALE GENOMIC DNA]</scope>
    <source>
        <strain evidence="5 6">DSM 21950</strain>
    </source>
</reference>
<dbReference type="SMART" id="SM00028">
    <property type="entry name" value="TPR"/>
    <property type="match status" value="6"/>
</dbReference>
<protein>
    <submittedName>
        <fullName evidence="5">CHAT domain-containing protein</fullName>
    </submittedName>
</protein>
<keyword evidence="6" id="KW-1185">Reference proteome</keyword>
<feature type="repeat" description="TPR" evidence="1">
    <location>
        <begin position="169"/>
        <end position="202"/>
    </location>
</feature>
<feature type="domain" description="CHAT" evidence="4">
    <location>
        <begin position="609"/>
        <end position="904"/>
    </location>
</feature>
<evidence type="ECO:0000313" key="5">
    <source>
        <dbReference type="EMBL" id="RKE03074.1"/>
    </source>
</evidence>
<evidence type="ECO:0000256" key="1">
    <source>
        <dbReference type="PROSITE-ProRule" id="PRU00339"/>
    </source>
</evidence>